<evidence type="ECO:0000259" key="3">
    <source>
        <dbReference type="Pfam" id="PF08028"/>
    </source>
</evidence>
<accession>A0A6I2FBA5</accession>
<dbReference type="Gene3D" id="1.10.540.10">
    <property type="entry name" value="Acyl-CoA dehydrogenase/oxidase, N-terminal domain"/>
    <property type="match status" value="1"/>
</dbReference>
<dbReference type="GO" id="GO:0006552">
    <property type="term" value="P:L-leucine catabolic process"/>
    <property type="evidence" value="ECO:0007669"/>
    <property type="project" value="TreeGrafter"/>
</dbReference>
<dbReference type="InterPro" id="IPR013786">
    <property type="entry name" value="AcylCoA_DH/ox_N"/>
</dbReference>
<gene>
    <name evidence="4" type="ORF">GE115_04920</name>
</gene>
<dbReference type="Pfam" id="PF02771">
    <property type="entry name" value="Acyl-CoA_dh_N"/>
    <property type="match status" value="1"/>
</dbReference>
<sequence>MTLTERLPPVSGEGRSGTLVERFAALFDELGEGAVARERDRRLPHAEVARLRDAGFTKVTLPVEFGGDGASHAEFFDLLAELARRDPNLAQLFRSHFAFVDRTALAAASRERDARLRLVAEGLVIGNASHERSAAKVGSLSTKLTLAADGGLRLSGTKHYSTGTLFADLVSVTAEDDDGEQVAVLVRADAPGVDRVDDWNGFGQRLTGSGTTVFDGVRVDPGEVSRVGDRRPSHGSAYVQLVLLAVVSGIGRAVVDDAVRFVRARTRVYSHGSGSTSSADPIVQETIGELDALAFAADAAVGALAAGLDRSTAAQLAGVDDAALRPIIERLDADTARAQLVVLPSVLDAATKLFEVGGASATDSDLALDRHWRNARTIASHNPARYKARALGELRLAGTPVTGWWSTGES</sequence>
<dbReference type="GO" id="GO:0008470">
    <property type="term" value="F:3-methylbutanoyl-CoA dehydrogenase activity"/>
    <property type="evidence" value="ECO:0007669"/>
    <property type="project" value="TreeGrafter"/>
</dbReference>
<dbReference type="Pfam" id="PF08028">
    <property type="entry name" value="Acyl-CoA_dh_2"/>
    <property type="match status" value="1"/>
</dbReference>
<dbReference type="AlphaFoldDB" id="A0A6I2FBA5"/>
<feature type="domain" description="Acyl-CoA dehydrogenase C-terminal" evidence="3">
    <location>
        <begin position="243"/>
        <end position="382"/>
    </location>
</feature>
<dbReference type="SUPFAM" id="SSF56645">
    <property type="entry name" value="Acyl-CoA dehydrogenase NM domain-like"/>
    <property type="match status" value="1"/>
</dbReference>
<dbReference type="PANTHER" id="PTHR43884">
    <property type="entry name" value="ACYL-COA DEHYDROGENASE"/>
    <property type="match status" value="1"/>
</dbReference>
<dbReference type="InterPro" id="IPR046373">
    <property type="entry name" value="Acyl-CoA_Oxase/DH_mid-dom_sf"/>
</dbReference>
<evidence type="ECO:0000313" key="5">
    <source>
        <dbReference type="Proteomes" id="UP000431080"/>
    </source>
</evidence>
<dbReference type="Gene3D" id="2.40.110.10">
    <property type="entry name" value="Butyryl-CoA Dehydrogenase, subunit A, domain 2"/>
    <property type="match status" value="1"/>
</dbReference>
<organism evidence="4 5">
    <name type="scientific">Agromyces agglutinans</name>
    <dbReference type="NCBI Taxonomy" id="2662258"/>
    <lineage>
        <taxon>Bacteria</taxon>
        <taxon>Bacillati</taxon>
        <taxon>Actinomycetota</taxon>
        <taxon>Actinomycetes</taxon>
        <taxon>Micrococcales</taxon>
        <taxon>Microbacteriaceae</taxon>
        <taxon>Agromyces</taxon>
    </lineage>
</organism>
<dbReference type="InterPro" id="IPR037069">
    <property type="entry name" value="AcylCoA_DH/ox_N_sf"/>
</dbReference>
<dbReference type="InterPro" id="IPR009100">
    <property type="entry name" value="AcylCoA_DH/oxidase_NM_dom_sf"/>
</dbReference>
<dbReference type="PIRSF" id="PIRSF016578">
    <property type="entry name" value="HsaA"/>
    <property type="match status" value="1"/>
</dbReference>
<dbReference type="RefSeq" id="WP_153683661.1">
    <property type="nucleotide sequence ID" value="NZ_WJIF01000002.1"/>
</dbReference>
<dbReference type="PANTHER" id="PTHR43884:SF12">
    <property type="entry name" value="ISOVALERYL-COA DEHYDROGENASE, MITOCHONDRIAL-RELATED"/>
    <property type="match status" value="1"/>
</dbReference>
<dbReference type="Gene3D" id="1.20.140.10">
    <property type="entry name" value="Butyryl-CoA Dehydrogenase, subunit A, domain 3"/>
    <property type="match status" value="1"/>
</dbReference>
<evidence type="ECO:0008006" key="6">
    <source>
        <dbReference type="Google" id="ProtNLM"/>
    </source>
</evidence>
<keyword evidence="1" id="KW-0560">Oxidoreductase</keyword>
<reference evidence="4 5" key="1">
    <citation type="submission" date="2019-10" db="EMBL/GenBank/DDBJ databases">
        <authorList>
            <person name="Nie G."/>
            <person name="Ming H."/>
            <person name="Yi B."/>
        </authorList>
    </citation>
    <scope>NUCLEOTIDE SEQUENCE [LARGE SCALE GENOMIC DNA]</scope>
    <source>
        <strain evidence="4 5">CFH 90414</strain>
    </source>
</reference>
<dbReference type="InterPro" id="IPR013107">
    <property type="entry name" value="Acyl-CoA_DH_C"/>
</dbReference>
<feature type="domain" description="Acyl-CoA dehydrogenase/oxidase N-terminal" evidence="2">
    <location>
        <begin position="30"/>
        <end position="105"/>
    </location>
</feature>
<dbReference type="EMBL" id="WJIF01000002">
    <property type="protein sequence ID" value="MRG59213.1"/>
    <property type="molecule type" value="Genomic_DNA"/>
</dbReference>
<evidence type="ECO:0000313" key="4">
    <source>
        <dbReference type="EMBL" id="MRG59213.1"/>
    </source>
</evidence>
<comment type="caution">
    <text evidence="4">The sequence shown here is derived from an EMBL/GenBank/DDBJ whole genome shotgun (WGS) entry which is preliminary data.</text>
</comment>
<name>A0A6I2FBA5_9MICO</name>
<dbReference type="SUPFAM" id="SSF47203">
    <property type="entry name" value="Acyl-CoA dehydrogenase C-terminal domain-like"/>
    <property type="match status" value="1"/>
</dbReference>
<protein>
    <recommendedName>
        <fullName evidence="6">Acyl-CoA dehydrogenase</fullName>
    </recommendedName>
</protein>
<keyword evidence="5" id="KW-1185">Reference proteome</keyword>
<proteinExistence type="predicted"/>
<evidence type="ECO:0000259" key="2">
    <source>
        <dbReference type="Pfam" id="PF02771"/>
    </source>
</evidence>
<evidence type="ECO:0000256" key="1">
    <source>
        <dbReference type="ARBA" id="ARBA00023002"/>
    </source>
</evidence>
<dbReference type="Proteomes" id="UP000431080">
    <property type="component" value="Unassembled WGS sequence"/>
</dbReference>
<dbReference type="GO" id="GO:0050660">
    <property type="term" value="F:flavin adenine dinucleotide binding"/>
    <property type="evidence" value="ECO:0007669"/>
    <property type="project" value="InterPro"/>
</dbReference>
<dbReference type="InterPro" id="IPR036250">
    <property type="entry name" value="AcylCo_DH-like_C"/>
</dbReference>